<evidence type="ECO:0000313" key="8">
    <source>
        <dbReference type="EMBL" id="KAJ8915022.1"/>
    </source>
</evidence>
<evidence type="ECO:0000313" key="9">
    <source>
        <dbReference type="Proteomes" id="UP001159042"/>
    </source>
</evidence>
<dbReference type="Pfam" id="PF00916">
    <property type="entry name" value="Sulfate_transp"/>
    <property type="match status" value="1"/>
</dbReference>
<accession>A0AAV8VM34</accession>
<dbReference type="Gene3D" id="3.30.750.24">
    <property type="entry name" value="STAS domain"/>
    <property type="match status" value="1"/>
</dbReference>
<protein>
    <recommendedName>
        <fullName evidence="10">Sulfate transporter</fullName>
    </recommendedName>
</protein>
<evidence type="ECO:0000256" key="2">
    <source>
        <dbReference type="ARBA" id="ARBA00022692"/>
    </source>
</evidence>
<feature type="transmembrane region" description="Helical" evidence="5">
    <location>
        <begin position="377"/>
        <end position="400"/>
    </location>
</feature>
<name>A0AAV8VM34_9CUCU</name>
<evidence type="ECO:0000256" key="1">
    <source>
        <dbReference type="ARBA" id="ARBA00004141"/>
    </source>
</evidence>
<dbReference type="Pfam" id="PF01740">
    <property type="entry name" value="STAS"/>
    <property type="match status" value="1"/>
</dbReference>
<feature type="transmembrane region" description="Helical" evidence="5">
    <location>
        <begin position="407"/>
        <end position="427"/>
    </location>
</feature>
<organism evidence="8 9">
    <name type="scientific">Exocentrus adspersus</name>
    <dbReference type="NCBI Taxonomy" id="1586481"/>
    <lineage>
        <taxon>Eukaryota</taxon>
        <taxon>Metazoa</taxon>
        <taxon>Ecdysozoa</taxon>
        <taxon>Arthropoda</taxon>
        <taxon>Hexapoda</taxon>
        <taxon>Insecta</taxon>
        <taxon>Pterygota</taxon>
        <taxon>Neoptera</taxon>
        <taxon>Endopterygota</taxon>
        <taxon>Coleoptera</taxon>
        <taxon>Polyphaga</taxon>
        <taxon>Cucujiformia</taxon>
        <taxon>Chrysomeloidea</taxon>
        <taxon>Cerambycidae</taxon>
        <taxon>Lamiinae</taxon>
        <taxon>Acanthocinini</taxon>
        <taxon>Exocentrus</taxon>
    </lineage>
</organism>
<dbReference type="PANTHER" id="PTHR11814">
    <property type="entry name" value="SULFATE TRANSPORTER"/>
    <property type="match status" value="1"/>
</dbReference>
<feature type="domain" description="SLC26A/SulP transporter" evidence="6">
    <location>
        <begin position="45"/>
        <end position="439"/>
    </location>
</feature>
<proteinExistence type="predicted"/>
<dbReference type="InterPro" id="IPR036513">
    <property type="entry name" value="STAS_dom_sf"/>
</dbReference>
<comment type="caution">
    <text evidence="8">The sequence shown here is derived from an EMBL/GenBank/DDBJ whole genome shotgun (WGS) entry which is preliminary data.</text>
</comment>
<evidence type="ECO:0000256" key="3">
    <source>
        <dbReference type="ARBA" id="ARBA00022989"/>
    </source>
</evidence>
<feature type="transmembrane region" description="Helical" evidence="5">
    <location>
        <begin position="238"/>
        <end position="262"/>
    </location>
</feature>
<evidence type="ECO:0008006" key="10">
    <source>
        <dbReference type="Google" id="ProtNLM"/>
    </source>
</evidence>
<evidence type="ECO:0000256" key="4">
    <source>
        <dbReference type="ARBA" id="ARBA00023136"/>
    </source>
</evidence>
<evidence type="ECO:0000259" key="6">
    <source>
        <dbReference type="Pfam" id="PF00916"/>
    </source>
</evidence>
<dbReference type="InterPro" id="IPR011547">
    <property type="entry name" value="SLC26A/SulP_dom"/>
</dbReference>
<comment type="subcellular location">
    <subcellularLocation>
        <location evidence="1">Membrane</location>
        <topology evidence="1">Multi-pass membrane protein</topology>
    </subcellularLocation>
</comment>
<keyword evidence="9" id="KW-1185">Reference proteome</keyword>
<keyword evidence="4 5" id="KW-0472">Membrane</keyword>
<feature type="transmembrane region" description="Helical" evidence="5">
    <location>
        <begin position="306"/>
        <end position="328"/>
    </location>
</feature>
<evidence type="ECO:0000256" key="5">
    <source>
        <dbReference type="SAM" id="Phobius"/>
    </source>
</evidence>
<dbReference type="CDD" id="cd07042">
    <property type="entry name" value="STAS_SulP_like_sulfate_transporter"/>
    <property type="match status" value="1"/>
</dbReference>
<feature type="transmembrane region" description="Helical" evidence="5">
    <location>
        <begin position="86"/>
        <end position="108"/>
    </location>
</feature>
<dbReference type="AlphaFoldDB" id="A0AAV8VM34"/>
<dbReference type="Proteomes" id="UP001159042">
    <property type="component" value="Unassembled WGS sequence"/>
</dbReference>
<feature type="domain" description="STAS" evidence="7">
    <location>
        <begin position="486"/>
        <end position="560"/>
    </location>
</feature>
<dbReference type="SUPFAM" id="SSF52091">
    <property type="entry name" value="SpoIIaa-like"/>
    <property type="match status" value="1"/>
</dbReference>
<sequence length="588" mass="64285">MGQQKDDVEVTDDDSESRKKIKTKELLKRRAPITGWLPSYTLGLFLQDFLAGFTVSLTEIPQGIAYAVIAGLPTQYGLYSGCMGCFIYVIIGSCRVINIGPTAIMALMSQSTVAAFGPPGAVLMTFLSGCLIFLAGLLNLGFVVDFFSYPIIAAFTTAAAIEIASCQVKTLMGIKGGSDSFLGSWETVFNRGSEFKKWDLLLGCVTVIFLFTVKEVGRKHGTLSYRKDWSKTKNLIGRFVYIFTLSRNAIAVIIGSVIAFTYHRRGYYLFTLTGSVEQGLPPFKLPSFSITHNGTYYSFNDVLETYGASLASTPIIAVVEHIAIAKAFSKGRSLDATQEFISLGLSNVMASFVQSMPITGSFTRTAVNHASGAKTTISGVVTGVMVLFALAFLTSTFAYIPKATLSGVIIVAMFYLCEFEAVTLLWRTKKPDLLPFAITVICCLFFSLEYGIFIGIATNMVFVLYSTARPKLQIEEICTAHGDGFVVTSKTGLHYAAAEYIREKILDKCCGEATAVIVNGEYVGNIDATVAKSFHTLKKELEGRNQRLIFFNFKKAVRESIIGIDAKLSENFRGGCLEDIFEDNVVRV</sequence>
<dbReference type="GO" id="GO:0055085">
    <property type="term" value="P:transmembrane transport"/>
    <property type="evidence" value="ECO:0007669"/>
    <property type="project" value="InterPro"/>
</dbReference>
<keyword evidence="3 5" id="KW-1133">Transmembrane helix</keyword>
<dbReference type="InterPro" id="IPR002645">
    <property type="entry name" value="STAS_dom"/>
</dbReference>
<gene>
    <name evidence="8" type="ORF">NQ315_015997</name>
</gene>
<feature type="transmembrane region" description="Helical" evidence="5">
    <location>
        <begin position="433"/>
        <end position="465"/>
    </location>
</feature>
<dbReference type="InterPro" id="IPR001902">
    <property type="entry name" value="SLC26A/SulP_fam"/>
</dbReference>
<feature type="transmembrane region" description="Helical" evidence="5">
    <location>
        <begin position="120"/>
        <end position="142"/>
    </location>
</feature>
<dbReference type="GO" id="GO:0016020">
    <property type="term" value="C:membrane"/>
    <property type="evidence" value="ECO:0007669"/>
    <property type="project" value="UniProtKB-SubCell"/>
</dbReference>
<feature type="transmembrane region" description="Helical" evidence="5">
    <location>
        <begin position="200"/>
        <end position="217"/>
    </location>
</feature>
<keyword evidence="2 5" id="KW-0812">Transmembrane</keyword>
<evidence type="ECO:0000259" key="7">
    <source>
        <dbReference type="Pfam" id="PF01740"/>
    </source>
</evidence>
<dbReference type="EMBL" id="JANEYG010000059">
    <property type="protein sequence ID" value="KAJ8915022.1"/>
    <property type="molecule type" value="Genomic_DNA"/>
</dbReference>
<reference evidence="8 9" key="1">
    <citation type="journal article" date="2023" name="Insect Mol. Biol.">
        <title>Genome sequencing provides insights into the evolution of gene families encoding plant cell wall-degrading enzymes in longhorned beetles.</title>
        <authorList>
            <person name="Shin N.R."/>
            <person name="Okamura Y."/>
            <person name="Kirsch R."/>
            <person name="Pauchet Y."/>
        </authorList>
    </citation>
    <scope>NUCLEOTIDE SEQUENCE [LARGE SCALE GENOMIC DNA]</scope>
    <source>
        <strain evidence="8">EAD_L_NR</strain>
    </source>
</reference>